<evidence type="ECO:0000313" key="2">
    <source>
        <dbReference type="Proteomes" id="UP001458880"/>
    </source>
</evidence>
<keyword evidence="2" id="KW-1185">Reference proteome</keyword>
<comment type="caution">
    <text evidence="1">The sequence shown here is derived from an EMBL/GenBank/DDBJ whole genome shotgun (WGS) entry which is preliminary data.</text>
</comment>
<dbReference type="Proteomes" id="UP001458880">
    <property type="component" value="Unassembled WGS sequence"/>
</dbReference>
<gene>
    <name evidence="1" type="ORF">QE152_g33644</name>
</gene>
<accession>A0AAW1IW33</accession>
<dbReference type="AlphaFoldDB" id="A0AAW1IW33"/>
<name>A0AAW1IW33_POPJA</name>
<proteinExistence type="predicted"/>
<reference evidence="1 2" key="1">
    <citation type="journal article" date="2024" name="BMC Genomics">
        <title>De novo assembly and annotation of Popillia japonica's genome with initial clues to its potential as an invasive pest.</title>
        <authorList>
            <person name="Cucini C."/>
            <person name="Boschi S."/>
            <person name="Funari R."/>
            <person name="Cardaioli E."/>
            <person name="Iannotti N."/>
            <person name="Marturano G."/>
            <person name="Paoli F."/>
            <person name="Bruttini M."/>
            <person name="Carapelli A."/>
            <person name="Frati F."/>
            <person name="Nardi F."/>
        </authorList>
    </citation>
    <scope>NUCLEOTIDE SEQUENCE [LARGE SCALE GENOMIC DNA]</scope>
    <source>
        <strain evidence="1">DMR45628</strain>
    </source>
</reference>
<organism evidence="1 2">
    <name type="scientific">Popillia japonica</name>
    <name type="common">Japanese beetle</name>
    <dbReference type="NCBI Taxonomy" id="7064"/>
    <lineage>
        <taxon>Eukaryota</taxon>
        <taxon>Metazoa</taxon>
        <taxon>Ecdysozoa</taxon>
        <taxon>Arthropoda</taxon>
        <taxon>Hexapoda</taxon>
        <taxon>Insecta</taxon>
        <taxon>Pterygota</taxon>
        <taxon>Neoptera</taxon>
        <taxon>Endopterygota</taxon>
        <taxon>Coleoptera</taxon>
        <taxon>Polyphaga</taxon>
        <taxon>Scarabaeiformia</taxon>
        <taxon>Scarabaeidae</taxon>
        <taxon>Rutelinae</taxon>
        <taxon>Popillia</taxon>
    </lineage>
</organism>
<evidence type="ECO:0000313" key="1">
    <source>
        <dbReference type="EMBL" id="KAK9694250.1"/>
    </source>
</evidence>
<sequence length="175" mass="19781">MEANVLTEAISEALKDSTYTKSREGSRRLPADIRQRIVEKRNARKRARTTMCPRDVHTANRLAKDLKIALDEHRRTMWRDRILSLSTEDLSLWKISKNLKKKNIASVSRPLHGPGGVVYTAAERAEVHAEHLAGVFGGNPSGDLRRRGLRCTQNIWRVCLGATRAVMPQVTSCRK</sequence>
<dbReference type="EMBL" id="JASPKY010000517">
    <property type="protein sequence ID" value="KAK9694250.1"/>
    <property type="molecule type" value="Genomic_DNA"/>
</dbReference>
<protein>
    <submittedName>
        <fullName evidence="1">Uncharacterized protein</fullName>
    </submittedName>
</protein>